<feature type="region of interest" description="Disordered" evidence="1">
    <location>
        <begin position="1121"/>
        <end position="1140"/>
    </location>
</feature>
<dbReference type="EMBL" id="JANBVO010000054">
    <property type="protein sequence ID" value="KAJ9133016.1"/>
    <property type="molecule type" value="Genomic_DNA"/>
</dbReference>
<reference evidence="2" key="1">
    <citation type="submission" date="2022-07" db="EMBL/GenBank/DDBJ databases">
        <title>Fungi with potential for degradation of polypropylene.</title>
        <authorList>
            <person name="Gostincar C."/>
        </authorList>
    </citation>
    <scope>NUCLEOTIDE SEQUENCE</scope>
    <source>
        <strain evidence="2">EXF-13308</strain>
    </source>
</reference>
<evidence type="ECO:0000313" key="3">
    <source>
        <dbReference type="Proteomes" id="UP001174694"/>
    </source>
</evidence>
<evidence type="ECO:0000256" key="1">
    <source>
        <dbReference type="SAM" id="MobiDB-lite"/>
    </source>
</evidence>
<sequence>MEEEAEELTERPAPATFTQNVLGVPVVDTIPGFAVLQFKYHLADVLSEDVRKDDRDELLSWVEKGLLYDEWDPDHKFASNAVVTGFIRDRFRAFTGVEIPEDPNDPSMDAVMTRWVEHFIARAERERERRAREYGAAAGIVPPEPPARERTPSTTTSSSGMRTPTDEGPGTPEPSSRLATPDVTIEAPEDPGAFDIPLASSIRMEDVSTDLFRPRTKARLDGEAAPLGGPMMGDAWRFAQIDAATPLEEELGDGNPEIASPQDLVNDHEFSGQRQPPVGMRLRHVLNFLADEDVDRCMYWEVRFREAKEYLQYLQDNMQNLKMGERTKAMLRTALDRVKVHEKFEDYHYNTYVKYRPFDPEKVPKPKPFLADDPEYPVEFAGRRDRAKEKLPHALLRRPLDRINKLWIESDYKDAQLEGARLRAVETLAADEDRWWNQRDAVPGDLNTSFVESKTYEKCLAEKAGWNRDTPHENTLPFPNGQPGHRTPEHFARERGARRAGIQTVLRSMTNDVNRLADSRWRRVTIPNPPELLQKVREEAEGPSGNVIPIKTVDIARLPRSGLETHPYTYWMSVYWRAHDICRREAREVVEEEQKKNENWMSPPLSDRGPYVYRGVPASVQRDQDMHKRLSALLKMVERQINVAPRPLMESFGKYVKMGMYGRGPPPAELGGKGLPLIKEADVRWIEHLTRNSINVSMNGKLYPRGKLFLTFYERLMRLMDDVSPQALWPTAESKVPVERLLEVMNRGLGEPETNNEVTKTKFLIYDVLMWLDRLAKAGRCRFQEDIRCYGWVMRYEANVHPEHQLTWNAAKNEPGRVRSWTQAIRDKAHEQRTPPEIDYFCKTLGYRMGVHLRRYDQILKPQHPQHLMERRLMNVALNEWETAFVEMSRSGQVATIMDAVSYAEPARHRPGMLYAEALAHARQGVIDECVRNDAMLFPVRPKRYSTEEGHRGTALTHPPLWEGAHRRVRGRSGRFFSVNRWPLELLSEEARERVTSDEDLDKAAWLYDPLYEDPCVPKYCREKAEPYGDDKVVYRWGPRVYAAGDTPYQRARVEHHLTSLVREALGDTDPPRPGLLDRLTGWFRPTYGDGRLPDVPDELVPKSFDPEQRAWELKRAEDARLAAEGGRQGHQGGNHGDDVEMTDASAELGDFQDHSGNLRLEARFRIA</sequence>
<feature type="region of interest" description="Disordered" evidence="1">
    <location>
        <begin position="136"/>
        <end position="195"/>
    </location>
</feature>
<dbReference type="AlphaFoldDB" id="A0AA38VHR8"/>
<feature type="compositionally biased region" description="Low complexity" evidence="1">
    <location>
        <begin position="152"/>
        <end position="174"/>
    </location>
</feature>
<proteinExistence type="predicted"/>
<protein>
    <submittedName>
        <fullName evidence="2">Uncharacterized protein</fullName>
    </submittedName>
</protein>
<name>A0AA38VHR8_9PEZI</name>
<comment type="caution">
    <text evidence="2">The sequence shown here is derived from an EMBL/GenBank/DDBJ whole genome shotgun (WGS) entry which is preliminary data.</text>
</comment>
<dbReference type="Proteomes" id="UP001174694">
    <property type="component" value="Unassembled WGS sequence"/>
</dbReference>
<keyword evidence="3" id="KW-1185">Reference proteome</keyword>
<organism evidence="2 3">
    <name type="scientific">Pleurostoma richardsiae</name>
    <dbReference type="NCBI Taxonomy" id="41990"/>
    <lineage>
        <taxon>Eukaryota</taxon>
        <taxon>Fungi</taxon>
        <taxon>Dikarya</taxon>
        <taxon>Ascomycota</taxon>
        <taxon>Pezizomycotina</taxon>
        <taxon>Sordariomycetes</taxon>
        <taxon>Sordariomycetidae</taxon>
        <taxon>Calosphaeriales</taxon>
        <taxon>Pleurostomataceae</taxon>
        <taxon>Pleurostoma</taxon>
    </lineage>
</organism>
<accession>A0AA38VHR8</accession>
<gene>
    <name evidence="2" type="ORF">NKR23_g11034</name>
</gene>
<evidence type="ECO:0000313" key="2">
    <source>
        <dbReference type="EMBL" id="KAJ9133016.1"/>
    </source>
</evidence>